<name>A0A856MSZ7_9CYAN</name>
<evidence type="ECO:0000313" key="2">
    <source>
        <dbReference type="Proteomes" id="UP000503129"/>
    </source>
</evidence>
<keyword evidence="1" id="KW-0614">Plasmid</keyword>
<dbReference type="Proteomes" id="UP000503129">
    <property type="component" value="Plasmid pBOCT2"/>
</dbReference>
<reference evidence="1 2" key="1">
    <citation type="submission" date="2018-06" db="EMBL/GenBank/DDBJ databases">
        <title>Comparative genomics of Brasilonema spp. strains.</title>
        <authorList>
            <person name="Alvarenga D.O."/>
            <person name="Fiore M.F."/>
            <person name="Varani A.M."/>
        </authorList>
    </citation>
    <scope>NUCLEOTIDE SEQUENCE [LARGE SCALE GENOMIC DNA]</scope>
    <source>
        <strain evidence="1 2">CENA114</strain>
        <plasmid evidence="2">pboct2</plasmid>
    </source>
</reference>
<dbReference type="KEGG" id="bsen:DP114_34120"/>
<sequence length="62" mass="7144">MRSQFKARGIASEVKLAKGRINANLIDKVSCRAFNLHIFYFEQKRQTLSLTLSFPRSPECNL</sequence>
<proteinExistence type="predicted"/>
<dbReference type="AlphaFoldDB" id="A0A856MSZ7"/>
<accession>A0A856MSZ7</accession>
<organism evidence="1 2">
    <name type="scientific">Brasilonema sennae CENA114</name>
    <dbReference type="NCBI Taxonomy" id="415709"/>
    <lineage>
        <taxon>Bacteria</taxon>
        <taxon>Bacillati</taxon>
        <taxon>Cyanobacteriota</taxon>
        <taxon>Cyanophyceae</taxon>
        <taxon>Nostocales</taxon>
        <taxon>Scytonemataceae</taxon>
        <taxon>Brasilonema</taxon>
        <taxon>Bromeliae group (in: Brasilonema)</taxon>
    </lineage>
</organism>
<gene>
    <name evidence="1" type="ORF">DP114_34120</name>
</gene>
<geneLocation type="plasmid" evidence="2">
    <name>pboct2</name>
</geneLocation>
<evidence type="ECO:0000313" key="1">
    <source>
        <dbReference type="EMBL" id="QDL12781.1"/>
    </source>
</evidence>
<protein>
    <submittedName>
        <fullName evidence="1">Uncharacterized protein</fullName>
    </submittedName>
</protein>
<keyword evidence="2" id="KW-1185">Reference proteome</keyword>
<dbReference type="EMBL" id="CP030120">
    <property type="protein sequence ID" value="QDL12781.1"/>
    <property type="molecule type" value="Genomic_DNA"/>
</dbReference>